<dbReference type="GO" id="GO:0005788">
    <property type="term" value="C:endoplasmic reticulum lumen"/>
    <property type="evidence" value="ECO:0007669"/>
    <property type="project" value="TreeGrafter"/>
</dbReference>
<dbReference type="EMBL" id="KK101910">
    <property type="protein sequence ID" value="KIY99234.1"/>
    <property type="molecule type" value="Genomic_DNA"/>
</dbReference>
<evidence type="ECO:0000256" key="4">
    <source>
        <dbReference type="ARBA" id="ARBA00023157"/>
    </source>
</evidence>
<dbReference type="InterPro" id="IPR009011">
    <property type="entry name" value="Man6P_isomerase_rcpt-bd_dom_sf"/>
</dbReference>
<feature type="compositionally biased region" description="Low complexity" evidence="5">
    <location>
        <begin position="171"/>
        <end position="180"/>
    </location>
</feature>
<gene>
    <name evidence="7" type="ORF">MNEG_8726</name>
</gene>
<dbReference type="GO" id="GO:0030970">
    <property type="term" value="P:retrograde protein transport, ER to cytosol"/>
    <property type="evidence" value="ECO:0007669"/>
    <property type="project" value="TreeGrafter"/>
</dbReference>
<feature type="domain" description="MRH" evidence="6">
    <location>
        <begin position="1"/>
        <end position="75"/>
    </location>
</feature>
<dbReference type="PANTHER" id="PTHR15414:SF0">
    <property type="entry name" value="ENDOPLASMIC RETICULUM LECTIN 1"/>
    <property type="match status" value="1"/>
</dbReference>
<keyword evidence="2" id="KW-0732">Signal</keyword>
<dbReference type="OrthoDB" id="448954at2759"/>
<dbReference type="KEGG" id="mng:MNEG_8726"/>
<dbReference type="AlphaFoldDB" id="A0A0D2M797"/>
<evidence type="ECO:0000259" key="6">
    <source>
        <dbReference type="PROSITE" id="PS51914"/>
    </source>
</evidence>
<dbReference type="GO" id="GO:0030968">
    <property type="term" value="P:endoplasmic reticulum unfolded protein response"/>
    <property type="evidence" value="ECO:0007669"/>
    <property type="project" value="InterPro"/>
</dbReference>
<dbReference type="STRING" id="145388.A0A0D2M797"/>
<dbReference type="InterPro" id="IPR045149">
    <property type="entry name" value="OS-9-like"/>
</dbReference>
<evidence type="ECO:0000256" key="1">
    <source>
        <dbReference type="ARBA" id="ARBA00004240"/>
    </source>
</evidence>
<keyword evidence="8" id="KW-1185">Reference proteome</keyword>
<dbReference type="Proteomes" id="UP000054498">
    <property type="component" value="Unassembled WGS sequence"/>
</dbReference>
<feature type="compositionally biased region" description="Gly residues" evidence="5">
    <location>
        <begin position="96"/>
        <end position="108"/>
    </location>
</feature>
<feature type="region of interest" description="Disordered" evidence="5">
    <location>
        <begin position="81"/>
        <end position="180"/>
    </location>
</feature>
<evidence type="ECO:0000256" key="2">
    <source>
        <dbReference type="ARBA" id="ARBA00022729"/>
    </source>
</evidence>
<dbReference type="PANTHER" id="PTHR15414">
    <property type="entry name" value="OS-9-RELATED"/>
    <property type="match status" value="1"/>
</dbReference>
<name>A0A0D2M797_9CHLO</name>
<feature type="compositionally biased region" description="Low complexity" evidence="5">
    <location>
        <begin position="115"/>
        <end position="147"/>
    </location>
</feature>
<keyword evidence="3" id="KW-0256">Endoplasmic reticulum</keyword>
<evidence type="ECO:0000313" key="7">
    <source>
        <dbReference type="EMBL" id="KIY99234.1"/>
    </source>
</evidence>
<evidence type="ECO:0000256" key="3">
    <source>
        <dbReference type="ARBA" id="ARBA00022824"/>
    </source>
</evidence>
<comment type="subcellular location">
    <subcellularLocation>
        <location evidence="1">Endoplasmic reticulum</location>
    </subcellularLocation>
</comment>
<dbReference type="RefSeq" id="XP_013898254.1">
    <property type="nucleotide sequence ID" value="XM_014042800.1"/>
</dbReference>
<accession>A0A0D2M797</accession>
<evidence type="ECO:0000256" key="5">
    <source>
        <dbReference type="SAM" id="MobiDB-lite"/>
    </source>
</evidence>
<sequence>MRVSQEDTSASGRPVKYVVHRYINGATCHLTGQPRTAEVRYTCLRDSKENLIASVREFPTCNYVVLPEDSRLISCVPLGGAGQGQAEAEAFDSSGKGSGGGGSSGIGGDAEPVADKAAATAGAAASASQQDQQQAAAARPSPEAAAGVDGGGLQAGGAVDGGSKGGGGAAEAGAMGRDEL</sequence>
<organism evidence="7 8">
    <name type="scientific">Monoraphidium neglectum</name>
    <dbReference type="NCBI Taxonomy" id="145388"/>
    <lineage>
        <taxon>Eukaryota</taxon>
        <taxon>Viridiplantae</taxon>
        <taxon>Chlorophyta</taxon>
        <taxon>core chlorophytes</taxon>
        <taxon>Chlorophyceae</taxon>
        <taxon>CS clade</taxon>
        <taxon>Sphaeropleales</taxon>
        <taxon>Selenastraceae</taxon>
        <taxon>Monoraphidium</taxon>
    </lineage>
</organism>
<feature type="compositionally biased region" description="Gly residues" evidence="5">
    <location>
        <begin position="148"/>
        <end position="170"/>
    </location>
</feature>
<reference evidence="7 8" key="1">
    <citation type="journal article" date="2013" name="BMC Genomics">
        <title>Reconstruction of the lipid metabolism for the microalga Monoraphidium neglectum from its genome sequence reveals characteristics suitable for biofuel production.</title>
        <authorList>
            <person name="Bogen C."/>
            <person name="Al-Dilaimi A."/>
            <person name="Albersmeier A."/>
            <person name="Wichmann J."/>
            <person name="Grundmann M."/>
            <person name="Rupp O."/>
            <person name="Lauersen K.J."/>
            <person name="Blifernez-Klassen O."/>
            <person name="Kalinowski J."/>
            <person name="Goesmann A."/>
            <person name="Mussgnug J.H."/>
            <person name="Kruse O."/>
        </authorList>
    </citation>
    <scope>NUCLEOTIDE SEQUENCE [LARGE SCALE GENOMIC DNA]</scope>
    <source>
        <strain evidence="7 8">SAG 48.87</strain>
    </source>
</reference>
<keyword evidence="4" id="KW-1015">Disulfide bond</keyword>
<protein>
    <recommendedName>
        <fullName evidence="6">MRH domain-containing protein</fullName>
    </recommendedName>
</protein>
<dbReference type="InterPro" id="IPR044865">
    <property type="entry name" value="MRH_dom"/>
</dbReference>
<dbReference type="Gene3D" id="2.70.130.10">
    <property type="entry name" value="Mannose-6-phosphate receptor binding domain"/>
    <property type="match status" value="1"/>
</dbReference>
<dbReference type="PROSITE" id="PS51914">
    <property type="entry name" value="MRH"/>
    <property type="match status" value="1"/>
</dbReference>
<dbReference type="GeneID" id="25741601"/>
<proteinExistence type="predicted"/>
<evidence type="ECO:0000313" key="8">
    <source>
        <dbReference type="Proteomes" id="UP000054498"/>
    </source>
</evidence>